<name>A0A8B8A515_CRAVI</name>
<dbReference type="CDD" id="cd00077">
    <property type="entry name" value="HDc"/>
    <property type="match status" value="1"/>
</dbReference>
<dbReference type="Proteomes" id="UP000694844">
    <property type="component" value="Chromosome 1"/>
</dbReference>
<keyword evidence="2" id="KW-0021">Allosteric enzyme</keyword>
<dbReference type="InterPro" id="IPR002073">
    <property type="entry name" value="PDEase_catalytic_dom"/>
</dbReference>
<evidence type="ECO:0000256" key="2">
    <source>
        <dbReference type="ARBA" id="ARBA00022533"/>
    </source>
</evidence>
<organism evidence="13 14">
    <name type="scientific">Crassostrea virginica</name>
    <name type="common">Eastern oyster</name>
    <dbReference type="NCBI Taxonomy" id="6565"/>
    <lineage>
        <taxon>Eukaryota</taxon>
        <taxon>Metazoa</taxon>
        <taxon>Spiralia</taxon>
        <taxon>Lophotrochozoa</taxon>
        <taxon>Mollusca</taxon>
        <taxon>Bivalvia</taxon>
        <taxon>Autobranchia</taxon>
        <taxon>Pteriomorphia</taxon>
        <taxon>Ostreida</taxon>
        <taxon>Ostreoidea</taxon>
        <taxon>Ostreidae</taxon>
        <taxon>Crassostrea</taxon>
    </lineage>
</organism>
<dbReference type="PROSITE" id="PS00126">
    <property type="entry name" value="PDEASE_I_1"/>
    <property type="match status" value="1"/>
</dbReference>
<dbReference type="GO" id="GO:0046872">
    <property type="term" value="F:metal ion binding"/>
    <property type="evidence" value="ECO:0007669"/>
    <property type="project" value="UniProtKB-KW"/>
</dbReference>
<evidence type="ECO:0000256" key="3">
    <source>
        <dbReference type="ARBA" id="ARBA00022535"/>
    </source>
</evidence>
<keyword evidence="5" id="KW-0677">Repeat</keyword>
<feature type="binding site" evidence="9">
    <location>
        <position position="804"/>
    </location>
    <ligand>
        <name>Zn(2+)</name>
        <dbReference type="ChEBI" id="CHEBI:29105"/>
        <label>1</label>
    </ligand>
</feature>
<dbReference type="GO" id="GO:0004114">
    <property type="term" value="F:3',5'-cyclic-nucleotide phosphodiesterase activity"/>
    <property type="evidence" value="ECO:0007669"/>
    <property type="project" value="InterPro"/>
</dbReference>
<dbReference type="RefSeq" id="XP_022286250.1">
    <property type="nucleotide sequence ID" value="XM_022430542.1"/>
</dbReference>
<evidence type="ECO:0000256" key="8">
    <source>
        <dbReference type="PIRSR" id="PIRSR623088-2"/>
    </source>
</evidence>
<keyword evidence="4 9" id="KW-0479">Metal-binding</keyword>
<keyword evidence="13" id="KW-1185">Reference proteome</keyword>
<proteinExistence type="inferred from homology"/>
<dbReference type="SUPFAM" id="SSF55781">
    <property type="entry name" value="GAF domain-like"/>
    <property type="match status" value="2"/>
</dbReference>
<dbReference type="GeneID" id="111099151"/>
<evidence type="ECO:0000256" key="1">
    <source>
        <dbReference type="ARBA" id="ARBA00007648"/>
    </source>
</evidence>
<feature type="binding site" evidence="8">
    <location>
        <begin position="652"/>
        <end position="656"/>
    </location>
    <ligand>
        <name>AMP</name>
        <dbReference type="ChEBI" id="CHEBI:456215"/>
    </ligand>
</feature>
<feature type="binding site" evidence="9">
    <location>
        <position position="656"/>
    </location>
    <ligand>
        <name>Zn(2+)</name>
        <dbReference type="ChEBI" id="CHEBI:29105"/>
        <label>1</label>
    </ligand>
</feature>
<evidence type="ECO:0000259" key="12">
    <source>
        <dbReference type="PROSITE" id="PS51845"/>
    </source>
</evidence>
<reference evidence="14" key="2">
    <citation type="submission" date="2025-08" db="UniProtKB">
        <authorList>
            <consortium name="RefSeq"/>
        </authorList>
    </citation>
    <scope>IDENTIFICATION</scope>
    <source>
        <tissue evidence="14">Whole sample</tissue>
    </source>
</reference>
<dbReference type="Gene3D" id="1.10.1300.10">
    <property type="entry name" value="3'5'-cyclic nucleotide phosphodiesterase, catalytic domain"/>
    <property type="match status" value="1"/>
</dbReference>
<evidence type="ECO:0000313" key="14">
    <source>
        <dbReference type="RefSeq" id="XP_022286250.1"/>
    </source>
</evidence>
<dbReference type="InterPro" id="IPR003018">
    <property type="entry name" value="GAF"/>
</dbReference>
<gene>
    <name evidence="14" type="primary">LOC111099151</name>
</gene>
<evidence type="ECO:0000256" key="7">
    <source>
        <dbReference type="PIRSR" id="PIRSR623088-1"/>
    </source>
</evidence>
<dbReference type="SUPFAM" id="SSF109604">
    <property type="entry name" value="HD-domain/PDEase-like"/>
    <property type="match status" value="1"/>
</dbReference>
<feature type="binding site" evidence="9">
    <location>
        <position position="693"/>
    </location>
    <ligand>
        <name>Zn(2+)</name>
        <dbReference type="ChEBI" id="CHEBI:29105"/>
        <label>2</label>
    </ligand>
</feature>
<feature type="binding site" evidence="9">
    <location>
        <position position="692"/>
    </location>
    <ligand>
        <name>Zn(2+)</name>
        <dbReference type="ChEBI" id="CHEBI:29105"/>
        <label>1</label>
    </ligand>
</feature>
<sequence length="911" mass="103715">MLTMTQLSQSDVEDWFESHKEVFADIFLKKADMTIVNKWLLIHGYSPISEQTSYHPKRGSLSTDNSTPSSPNDKNDVFFDSRHHRTNSKKYLRQDFAKSKRKNIFRTCEPTMCSAEATTESRRNSLKEMRMFRSLPPNSINMLSILIQSRVRLPRYPSKDIDMKKDLRMNNEREFFLEIVKDISNDLDLRSLSQKIVANISVLVDGDAGSIFVVEGRGTAKPSLVSKLFDLHSGTHILPTSMEDGSITVPWGKGIIGHVAETGETVSLTDASQDARYNDEVDRITGYRTDTLLCMPIRNADDEVVAVAQVINKIGAPEGFSKDDEKLLGTYLTFCGIAIHNAQIFEAYSKEYERNKALLEVVHDLFEEQTSVDNVILKIMQRAQSLLKCERCSVLLRDGSSETTFKKVFDLAYPLKNGQTCQRRRLLTPTSPDLRNSPLSRSNTVFVFTSSDSMSNYQLGNKIAELVLVTGETINIADTHQDSRFDPNCDGESGFHTRSILCKPIRNRDNQTIGVAQVMNRIDGHPFDEHDDQLFEAFTIFCGLGINNCLLYEEIAVASAKQMVALEVLSYHGTVSAEEVVKLKSRKNADTSNWKLDTFNFNDFSLTSDDMMFAAVTIFKDLGFKRTFRIDSEVLYRWILTVRKNYRNVAYHNWRHAFNVCQFMFAALKKSGVRRHLSDKESLALVVACLCHDLDHRGTNNAFQQKTSSALAQLYGTKATLEHHHFNHAVMILNSEGHNIFGNFNSEEYSEVINLLKEAILSTDLSRHIQVRDKFFAMVDSGMKNWDDRESRDILRSILMTTCDVAAITKPWEIQRKVADLVMTEFFDQGDKERNELKIQPQACMDREKQDELPKLQLSWIDGICLPLYKALSNLDTSFKPLFDGVLMNRSCWEVLDAERLAKDAAMHTEV</sequence>
<accession>A0A8B8A515</accession>
<dbReference type="InterPro" id="IPR029016">
    <property type="entry name" value="GAF-like_dom_sf"/>
</dbReference>
<dbReference type="InterPro" id="IPR023088">
    <property type="entry name" value="PDEase"/>
</dbReference>
<dbReference type="PRINTS" id="PR00387">
    <property type="entry name" value="PDIESTERASE1"/>
</dbReference>
<feature type="binding site" evidence="8">
    <location>
        <position position="693"/>
    </location>
    <ligand>
        <name>AMP</name>
        <dbReference type="ChEBI" id="CHEBI:456215"/>
    </ligand>
</feature>
<feature type="binding site" evidence="8">
    <location>
        <position position="804"/>
    </location>
    <ligand>
        <name>AMP</name>
        <dbReference type="ChEBI" id="CHEBI:456215"/>
    </ligand>
</feature>
<feature type="region of interest" description="Disordered" evidence="11">
    <location>
        <begin position="51"/>
        <end position="80"/>
    </location>
</feature>
<protein>
    <recommendedName>
        <fullName evidence="10">Phosphodiesterase</fullName>
        <ecNumber evidence="10">3.1.4.-</ecNumber>
    </recommendedName>
</protein>
<dbReference type="KEGG" id="cvn:111099151"/>
<dbReference type="PANTHER" id="PTHR11347">
    <property type="entry name" value="CYCLIC NUCLEOTIDE PHOSPHODIESTERASE"/>
    <property type="match status" value="1"/>
</dbReference>
<dbReference type="Gene3D" id="3.30.450.40">
    <property type="match status" value="2"/>
</dbReference>
<evidence type="ECO:0000256" key="11">
    <source>
        <dbReference type="SAM" id="MobiDB-lite"/>
    </source>
</evidence>
<dbReference type="Pfam" id="PF01590">
    <property type="entry name" value="GAF"/>
    <property type="match status" value="2"/>
</dbReference>
<feature type="domain" description="PDEase" evidence="12">
    <location>
        <begin position="576"/>
        <end position="900"/>
    </location>
</feature>
<keyword evidence="6 10" id="KW-0378">Hydrolase</keyword>
<dbReference type="InterPro" id="IPR036971">
    <property type="entry name" value="PDEase_catalytic_dom_sf"/>
</dbReference>
<comment type="cofactor">
    <cofactor evidence="10">
        <name>a divalent metal cation</name>
        <dbReference type="ChEBI" id="CHEBI:60240"/>
    </cofactor>
    <text evidence="10">Binds 2 divalent metal cations per subunit. Site 1 may preferentially bind zinc ions, while site 2 has a preference for magnesium and/or manganese ions.</text>
</comment>
<dbReference type="InterPro" id="IPR023174">
    <property type="entry name" value="PDEase_CS"/>
</dbReference>
<dbReference type="FunFam" id="1.10.1300.10:FF:000003">
    <property type="entry name" value="Phosphodiesterase"/>
    <property type="match status" value="1"/>
</dbReference>
<evidence type="ECO:0000256" key="9">
    <source>
        <dbReference type="PIRSR" id="PIRSR623088-3"/>
    </source>
</evidence>
<dbReference type="FunFam" id="3.30.450.40:FF:000004">
    <property type="entry name" value="Phosphodiesterase"/>
    <property type="match status" value="1"/>
</dbReference>
<dbReference type="SMART" id="SM00471">
    <property type="entry name" value="HDc"/>
    <property type="match status" value="1"/>
</dbReference>
<evidence type="ECO:0000313" key="13">
    <source>
        <dbReference type="Proteomes" id="UP000694844"/>
    </source>
</evidence>
<feature type="binding site" evidence="9">
    <location>
        <position position="693"/>
    </location>
    <ligand>
        <name>Zn(2+)</name>
        <dbReference type="ChEBI" id="CHEBI:29105"/>
        <label>1</label>
    </ligand>
</feature>
<dbReference type="PROSITE" id="PS51845">
    <property type="entry name" value="PDEASE_I_2"/>
    <property type="match status" value="1"/>
</dbReference>
<evidence type="ECO:0000256" key="5">
    <source>
        <dbReference type="ARBA" id="ARBA00022737"/>
    </source>
</evidence>
<feature type="compositionally biased region" description="Polar residues" evidence="11">
    <location>
        <begin position="51"/>
        <end position="72"/>
    </location>
</feature>
<dbReference type="Pfam" id="PF00233">
    <property type="entry name" value="PDEase_I"/>
    <property type="match status" value="1"/>
</dbReference>
<evidence type="ECO:0000256" key="6">
    <source>
        <dbReference type="ARBA" id="ARBA00022801"/>
    </source>
</evidence>
<reference evidence="13" key="1">
    <citation type="submission" date="2024-06" db="UniProtKB">
        <authorList>
            <consortium name="RefSeq"/>
        </authorList>
    </citation>
    <scope>NUCLEOTIDE SEQUENCE [LARGE SCALE GENOMIC DNA]</scope>
</reference>
<feature type="binding site" evidence="8">
    <location>
        <position position="857"/>
    </location>
    <ligand>
        <name>AMP</name>
        <dbReference type="ChEBI" id="CHEBI:456215"/>
    </ligand>
</feature>
<feature type="active site" description="Proton donor" evidence="7">
    <location>
        <position position="652"/>
    </location>
</feature>
<keyword evidence="3" id="KW-0140">cGMP</keyword>
<dbReference type="GO" id="GO:0007165">
    <property type="term" value="P:signal transduction"/>
    <property type="evidence" value="ECO:0007669"/>
    <property type="project" value="InterPro"/>
</dbReference>
<dbReference type="OrthoDB" id="295473at2759"/>
<dbReference type="SMART" id="SM00065">
    <property type="entry name" value="GAF"/>
    <property type="match status" value="2"/>
</dbReference>
<evidence type="ECO:0000256" key="10">
    <source>
        <dbReference type="RuleBase" id="RU363067"/>
    </source>
</evidence>
<dbReference type="AlphaFoldDB" id="A0A8B8A515"/>
<dbReference type="EC" id="3.1.4.-" evidence="10"/>
<comment type="similarity">
    <text evidence="1 10">Belongs to the cyclic nucleotide phosphodiesterase family.</text>
</comment>
<evidence type="ECO:0000256" key="4">
    <source>
        <dbReference type="ARBA" id="ARBA00022723"/>
    </source>
</evidence>
<dbReference type="InterPro" id="IPR003607">
    <property type="entry name" value="HD/PDEase_dom"/>
</dbReference>